<organism evidence="13 14">
    <name type="scientific">Centaurea solstitialis</name>
    <name type="common">yellow star-thistle</name>
    <dbReference type="NCBI Taxonomy" id="347529"/>
    <lineage>
        <taxon>Eukaryota</taxon>
        <taxon>Viridiplantae</taxon>
        <taxon>Streptophyta</taxon>
        <taxon>Embryophyta</taxon>
        <taxon>Tracheophyta</taxon>
        <taxon>Spermatophyta</taxon>
        <taxon>Magnoliopsida</taxon>
        <taxon>eudicotyledons</taxon>
        <taxon>Gunneridae</taxon>
        <taxon>Pentapetalae</taxon>
        <taxon>asterids</taxon>
        <taxon>campanulids</taxon>
        <taxon>Asterales</taxon>
        <taxon>Asteraceae</taxon>
        <taxon>Carduoideae</taxon>
        <taxon>Cardueae</taxon>
        <taxon>Centaureinae</taxon>
        <taxon>Centaurea</taxon>
    </lineage>
</organism>
<dbReference type="InterPro" id="IPR002550">
    <property type="entry name" value="CNNM"/>
</dbReference>
<evidence type="ECO:0000256" key="3">
    <source>
        <dbReference type="ARBA" id="ARBA00022737"/>
    </source>
</evidence>
<evidence type="ECO:0000256" key="9">
    <source>
        <dbReference type="PROSITE-ProRule" id="PRU01193"/>
    </source>
</evidence>
<feature type="domain" description="CBS" evidence="11">
    <location>
        <begin position="255"/>
        <end position="316"/>
    </location>
</feature>
<evidence type="ECO:0000256" key="7">
    <source>
        <dbReference type="ARBA" id="ARBA00023180"/>
    </source>
</evidence>
<comment type="caution">
    <text evidence="13">The sequence shown here is derived from an EMBL/GenBank/DDBJ whole genome shotgun (WGS) entry which is preliminary data.</text>
</comment>
<dbReference type="Pfam" id="PF01595">
    <property type="entry name" value="CNNM"/>
    <property type="match status" value="1"/>
</dbReference>
<feature type="transmembrane region" description="Helical" evidence="10">
    <location>
        <begin position="12"/>
        <end position="34"/>
    </location>
</feature>
<dbReference type="EMBL" id="JARYMX010000008">
    <property type="protein sequence ID" value="KAJ9537969.1"/>
    <property type="molecule type" value="Genomic_DNA"/>
</dbReference>
<evidence type="ECO:0000256" key="2">
    <source>
        <dbReference type="ARBA" id="ARBA00022692"/>
    </source>
</evidence>
<name>A0AA38S9A7_9ASTR</name>
<dbReference type="PROSITE" id="PS51846">
    <property type="entry name" value="CNNM"/>
    <property type="match status" value="1"/>
</dbReference>
<dbReference type="AlphaFoldDB" id="A0AA38S9A7"/>
<evidence type="ECO:0000256" key="5">
    <source>
        <dbReference type="ARBA" id="ARBA00023122"/>
    </source>
</evidence>
<feature type="transmembrane region" description="Helical" evidence="10">
    <location>
        <begin position="141"/>
        <end position="161"/>
    </location>
</feature>
<keyword evidence="5 8" id="KW-0129">CBS domain</keyword>
<dbReference type="PANTHER" id="PTHR12064">
    <property type="entry name" value="METAL TRANSPORTER CNNM"/>
    <property type="match status" value="1"/>
</dbReference>
<dbReference type="GO" id="GO:0016020">
    <property type="term" value="C:membrane"/>
    <property type="evidence" value="ECO:0007669"/>
    <property type="project" value="UniProtKB-SubCell"/>
</dbReference>
<gene>
    <name evidence="13" type="ORF">OSB04_030702</name>
</gene>
<keyword evidence="6 9" id="KW-0472">Membrane</keyword>
<evidence type="ECO:0008006" key="15">
    <source>
        <dbReference type="Google" id="ProtNLM"/>
    </source>
</evidence>
<dbReference type="GO" id="GO:0030026">
    <property type="term" value="P:intracellular manganese ion homeostasis"/>
    <property type="evidence" value="ECO:0007669"/>
    <property type="project" value="TreeGrafter"/>
</dbReference>
<accession>A0AA38S9A7</accession>
<evidence type="ECO:0000256" key="6">
    <source>
        <dbReference type="ARBA" id="ARBA00023136"/>
    </source>
</evidence>
<proteinExistence type="predicted"/>
<dbReference type="GO" id="GO:0005737">
    <property type="term" value="C:cytoplasm"/>
    <property type="evidence" value="ECO:0007669"/>
    <property type="project" value="TreeGrafter"/>
</dbReference>
<dbReference type="PANTHER" id="PTHR12064:SF59">
    <property type="entry name" value="CNNM TRANSMEMBRANE DOMAIN-CONTAINING PROTEIN"/>
    <property type="match status" value="1"/>
</dbReference>
<comment type="subcellular location">
    <subcellularLocation>
        <location evidence="1">Membrane</location>
        <topology evidence="1">Multi-pass membrane protein</topology>
    </subcellularLocation>
</comment>
<evidence type="ECO:0000313" key="14">
    <source>
        <dbReference type="Proteomes" id="UP001172457"/>
    </source>
</evidence>
<dbReference type="InterPro" id="IPR000644">
    <property type="entry name" value="CBS_dom"/>
</dbReference>
<reference evidence="13" key="1">
    <citation type="submission" date="2023-03" db="EMBL/GenBank/DDBJ databases">
        <title>Chromosome-scale reference genome and RAD-based genetic map of yellow starthistle (Centaurea solstitialis) reveal putative structural variation and QTLs associated with invader traits.</title>
        <authorList>
            <person name="Reatini B."/>
            <person name="Cang F.A."/>
            <person name="Jiang Q."/>
            <person name="Mckibben M.T.W."/>
            <person name="Barker M.S."/>
            <person name="Rieseberg L.H."/>
            <person name="Dlugosch K.M."/>
        </authorList>
    </citation>
    <scope>NUCLEOTIDE SEQUENCE</scope>
    <source>
        <strain evidence="13">CAN-66</strain>
        <tissue evidence="13">Leaf</tissue>
    </source>
</reference>
<dbReference type="Gene3D" id="3.10.580.10">
    <property type="entry name" value="CBS-domain"/>
    <property type="match status" value="2"/>
</dbReference>
<feature type="transmembrane region" description="Helical" evidence="10">
    <location>
        <begin position="111"/>
        <end position="129"/>
    </location>
</feature>
<evidence type="ECO:0000313" key="13">
    <source>
        <dbReference type="EMBL" id="KAJ9537969.1"/>
    </source>
</evidence>
<evidence type="ECO:0000256" key="8">
    <source>
        <dbReference type="PROSITE-ProRule" id="PRU00703"/>
    </source>
</evidence>
<keyword evidence="4 9" id="KW-1133">Transmembrane helix</keyword>
<keyword evidence="7" id="KW-0325">Glycoprotein</keyword>
<feature type="domain" description="CNNM transmembrane" evidence="12">
    <location>
        <begin position="8"/>
        <end position="236"/>
    </location>
</feature>
<dbReference type="SUPFAM" id="SSF54631">
    <property type="entry name" value="CBS-domain pair"/>
    <property type="match status" value="1"/>
</dbReference>
<evidence type="ECO:0000259" key="12">
    <source>
        <dbReference type="PROSITE" id="PS51846"/>
    </source>
</evidence>
<evidence type="ECO:0000259" key="11">
    <source>
        <dbReference type="PROSITE" id="PS51371"/>
    </source>
</evidence>
<sequence>MAVQYKCCETGFFVHIGIVAFLVLFAGLMSGLTLGLMSMSLVDLEVLAKSGTPKDRKYAGHSYITTTNSLSLAEKVLPVVKRQHLLLCTLLLCNAAAMEALPIFLDGVVSALGAILISVTLILLFGEIIPQSVCTRHGLAIGATVTPFVRVLVCICFPVAYPISKVIQFVYLFPKSSQTVVEVGTLISDFVSQINQLLDYLLGHEHVALFRRAELKTLVNFHGNEAGKGGELTHDETTIIAGALELTEKTASDAMTPISDTFTVDINAKLDRDLMNIIMEKGHSRVPVYYEQPTNIIGLILVKNMLTINADEEIPVKNVTIRRIPKVAESLPLYDILNEFQKGHSHMAVVVRQCIKTTDQPATKTPLSEKGVKEVRVDVDGDCKTPLEKILKSKRSFKQWKSFPSRGSNSFSSKKWKKEMYSDILEIDGKPLPKLPDEEAVGVITMEDVIEELLQEEIFDETDHQFDDL</sequence>
<dbReference type="Proteomes" id="UP001172457">
    <property type="component" value="Chromosome 8"/>
</dbReference>
<dbReference type="FunFam" id="3.10.580.10:FF:000015">
    <property type="entry name" value="DUF21 domain-containing protein"/>
    <property type="match status" value="1"/>
</dbReference>
<dbReference type="InterPro" id="IPR044751">
    <property type="entry name" value="Ion_transp-like_CBS"/>
</dbReference>
<evidence type="ECO:0000256" key="1">
    <source>
        <dbReference type="ARBA" id="ARBA00004141"/>
    </source>
</evidence>
<dbReference type="GO" id="GO:0010960">
    <property type="term" value="P:magnesium ion homeostasis"/>
    <property type="evidence" value="ECO:0007669"/>
    <property type="project" value="InterPro"/>
</dbReference>
<dbReference type="InterPro" id="IPR046342">
    <property type="entry name" value="CBS_dom_sf"/>
</dbReference>
<keyword evidence="3" id="KW-0677">Repeat</keyword>
<keyword evidence="2 9" id="KW-0812">Transmembrane</keyword>
<dbReference type="PROSITE" id="PS51371">
    <property type="entry name" value="CBS"/>
    <property type="match status" value="1"/>
</dbReference>
<dbReference type="CDD" id="cd04590">
    <property type="entry name" value="CBS_pair_CorC_HlyC_assoc"/>
    <property type="match status" value="1"/>
</dbReference>
<evidence type="ECO:0000256" key="4">
    <source>
        <dbReference type="ARBA" id="ARBA00022989"/>
    </source>
</evidence>
<dbReference type="InterPro" id="IPR045095">
    <property type="entry name" value="ACDP"/>
</dbReference>
<keyword evidence="14" id="KW-1185">Reference proteome</keyword>
<protein>
    <recommendedName>
        <fullName evidence="15">CNNM transmembrane domain-containing protein</fullName>
    </recommendedName>
</protein>
<evidence type="ECO:0000256" key="10">
    <source>
        <dbReference type="SAM" id="Phobius"/>
    </source>
</evidence>